<dbReference type="EMBL" id="JACRWD010000001">
    <property type="protein sequence ID" value="MBC6002310.1"/>
    <property type="molecule type" value="Genomic_DNA"/>
</dbReference>
<evidence type="ECO:0000259" key="1">
    <source>
        <dbReference type="Pfam" id="PF07561"/>
    </source>
</evidence>
<evidence type="ECO:0000313" key="3">
    <source>
        <dbReference type="Proteomes" id="UP000611796"/>
    </source>
</evidence>
<reference evidence="2 3" key="1">
    <citation type="submission" date="2020-08" db="EMBL/GenBank/DDBJ databases">
        <authorList>
            <person name="Liu C."/>
            <person name="Sun Q."/>
        </authorList>
    </citation>
    <scope>NUCLEOTIDE SEQUENCE [LARGE SCALE GENOMIC DNA]</scope>
    <source>
        <strain evidence="2 3">NSJ-45</strain>
    </source>
</reference>
<dbReference type="Pfam" id="PF07561">
    <property type="entry name" value="DUF1540"/>
    <property type="match status" value="1"/>
</dbReference>
<proteinExistence type="predicted"/>
<organism evidence="2 3">
    <name type="scientific">Paeniclostridium hominis</name>
    <dbReference type="NCBI Taxonomy" id="2764329"/>
    <lineage>
        <taxon>Bacteria</taxon>
        <taxon>Bacillati</taxon>
        <taxon>Bacillota</taxon>
        <taxon>Clostridia</taxon>
        <taxon>Peptostreptococcales</taxon>
        <taxon>Peptostreptococcaceae</taxon>
        <taxon>Paeniclostridium</taxon>
    </lineage>
</organism>
<dbReference type="Proteomes" id="UP000611796">
    <property type="component" value="Unassembled WGS sequence"/>
</dbReference>
<evidence type="ECO:0000313" key="2">
    <source>
        <dbReference type="EMBL" id="MBC6002310.1"/>
    </source>
</evidence>
<sequence>MVIPIKNCKYKNSKECRAKEVKINTRTGSCETFILNYTII</sequence>
<comment type="caution">
    <text evidence="2">The sequence shown here is derived from an EMBL/GenBank/DDBJ whole genome shotgun (WGS) entry which is preliminary data.</text>
</comment>
<accession>A0ABR7JZM3</accession>
<gene>
    <name evidence="2" type="ORF">H8891_00730</name>
</gene>
<protein>
    <submittedName>
        <fullName evidence="2">DUF1540 domain-containing protein</fullName>
    </submittedName>
</protein>
<dbReference type="InterPro" id="IPR011437">
    <property type="entry name" value="DUF1540"/>
</dbReference>
<name>A0ABR7JZM3_9FIRM</name>
<feature type="domain" description="DUF1540" evidence="1">
    <location>
        <begin position="5"/>
        <end position="33"/>
    </location>
</feature>
<keyword evidence="3" id="KW-1185">Reference proteome</keyword>